<comment type="caution">
    <text evidence="1">The sequence shown here is derived from an EMBL/GenBank/DDBJ whole genome shotgun (WGS) entry which is preliminary data.</text>
</comment>
<gene>
    <name evidence="1" type="ORF">T03_16765</name>
</gene>
<dbReference type="Proteomes" id="UP000054653">
    <property type="component" value="Unassembled WGS sequence"/>
</dbReference>
<dbReference type="EMBL" id="JYDI01003355">
    <property type="protein sequence ID" value="KRY24100.1"/>
    <property type="molecule type" value="Genomic_DNA"/>
</dbReference>
<accession>A0A0V1AHB6</accession>
<evidence type="ECO:0000313" key="2">
    <source>
        <dbReference type="Proteomes" id="UP000054653"/>
    </source>
</evidence>
<sequence>MYEFLAKRRSCGSRFLVPETLCIWCSNGWKCSLFEHVWHAIDNIKPLQDKETRQR</sequence>
<protein>
    <submittedName>
        <fullName evidence="1">Uncharacterized protein</fullName>
    </submittedName>
</protein>
<reference evidence="1 2" key="1">
    <citation type="submission" date="2015-01" db="EMBL/GenBank/DDBJ databases">
        <title>Evolution of Trichinella species and genotypes.</title>
        <authorList>
            <person name="Korhonen P.K."/>
            <person name="Edoardo P."/>
            <person name="Giuseppe L.R."/>
            <person name="Gasser R.B."/>
        </authorList>
    </citation>
    <scope>NUCLEOTIDE SEQUENCE [LARGE SCALE GENOMIC DNA]</scope>
    <source>
        <strain evidence="1">ISS120</strain>
    </source>
</reference>
<keyword evidence="2" id="KW-1185">Reference proteome</keyword>
<evidence type="ECO:0000313" key="1">
    <source>
        <dbReference type="EMBL" id="KRY24100.1"/>
    </source>
</evidence>
<organism evidence="1 2">
    <name type="scientific">Trichinella britovi</name>
    <name type="common">Parasitic roundworm</name>
    <dbReference type="NCBI Taxonomy" id="45882"/>
    <lineage>
        <taxon>Eukaryota</taxon>
        <taxon>Metazoa</taxon>
        <taxon>Ecdysozoa</taxon>
        <taxon>Nematoda</taxon>
        <taxon>Enoplea</taxon>
        <taxon>Dorylaimia</taxon>
        <taxon>Trichinellida</taxon>
        <taxon>Trichinellidae</taxon>
        <taxon>Trichinella</taxon>
    </lineage>
</organism>
<dbReference type="AlphaFoldDB" id="A0A0V1AHB6"/>
<name>A0A0V1AHB6_TRIBR</name>
<proteinExistence type="predicted"/>